<comment type="caution">
    <text evidence="3">The sequence shown here is derived from an EMBL/GenBank/DDBJ whole genome shotgun (WGS) entry which is preliminary data.</text>
</comment>
<proteinExistence type="predicted"/>
<feature type="transmembrane region" description="Helical" evidence="2">
    <location>
        <begin position="83"/>
        <end position="99"/>
    </location>
</feature>
<organism evidence="3 4">
    <name type="scientific">Mesonia hippocampi</name>
    <dbReference type="NCBI Taxonomy" id="1628250"/>
    <lineage>
        <taxon>Bacteria</taxon>
        <taxon>Pseudomonadati</taxon>
        <taxon>Bacteroidota</taxon>
        <taxon>Flavobacteriia</taxon>
        <taxon>Flavobacteriales</taxon>
        <taxon>Flavobacteriaceae</taxon>
        <taxon>Mesonia</taxon>
    </lineage>
</organism>
<feature type="compositionally biased region" description="Low complexity" evidence="1">
    <location>
        <begin position="11"/>
        <end position="22"/>
    </location>
</feature>
<feature type="transmembrane region" description="Helical" evidence="2">
    <location>
        <begin position="198"/>
        <end position="222"/>
    </location>
</feature>
<feature type="transmembrane region" description="Helical" evidence="2">
    <location>
        <begin position="137"/>
        <end position="157"/>
    </location>
</feature>
<protein>
    <submittedName>
        <fullName evidence="3">Putative hydrophobic protein (TIGR00271 family)</fullName>
    </submittedName>
</protein>
<evidence type="ECO:0000313" key="3">
    <source>
        <dbReference type="EMBL" id="MBB4119971.1"/>
    </source>
</evidence>
<accession>A0A840ESG6</accession>
<feature type="transmembrane region" description="Helical" evidence="2">
    <location>
        <begin position="105"/>
        <end position="125"/>
    </location>
</feature>
<dbReference type="EMBL" id="JACIFO010000013">
    <property type="protein sequence ID" value="MBB4119971.1"/>
    <property type="molecule type" value="Genomic_DNA"/>
</dbReference>
<dbReference type="PANTHER" id="PTHR20992">
    <property type="entry name" value="AT15442P-RELATED"/>
    <property type="match status" value="1"/>
</dbReference>
<feature type="region of interest" description="Disordered" evidence="1">
    <location>
        <begin position="1"/>
        <end position="36"/>
    </location>
</feature>
<dbReference type="PANTHER" id="PTHR20992:SF9">
    <property type="entry name" value="AT15442P-RELATED"/>
    <property type="match status" value="1"/>
</dbReference>
<sequence length="499" mass="56118">MENNNSDPTLENPQGNNQENNPSVEEQLAQDDAKKEELKKDIKGTFSNILRFVSELLDIRQDTDRDSTIEAVKKDIIFKGHNAWILIFSVFVASIGLNVSSTAVVIGAMLISPLMGPIVGVGLSVAINDVDTLRRSLINLGVMVGLSVITAFFYFSITPLTGSNAELEARTYPTILDVLVAIFGGLALIVAKTKKGTIASVIFGVAIATALMPPLCTVGFGLAEGRWADAFGALYLFSINATFIALSTFLVSKLLGFPLVKYANSKRRRLIARAASIIAIIVMVPSVYLFYNMLQESYFTQEARSFVAKELQPYQDAFLQKNATVIDYRNGYEPRIEVSFLGKEIPNSVINLWRSKLKANPKLQSTSLIILQNKNTEAFDELAYMHEFKKRDSISLLNKDERIRYLEGELMRLERYKKQQIPFQAIASEVKINYEHIAKLSYADKFVSNFKKVDTIPEFIVEWDNKISLVDKIMQEKKLREWLTYKLDLDTLVVSRAKF</sequence>
<evidence type="ECO:0000256" key="1">
    <source>
        <dbReference type="SAM" id="MobiDB-lite"/>
    </source>
</evidence>
<keyword evidence="2" id="KW-1133">Transmembrane helix</keyword>
<feature type="transmembrane region" description="Helical" evidence="2">
    <location>
        <begin position="270"/>
        <end position="291"/>
    </location>
</feature>
<dbReference type="Proteomes" id="UP000553034">
    <property type="component" value="Unassembled WGS sequence"/>
</dbReference>
<evidence type="ECO:0000313" key="4">
    <source>
        <dbReference type="Proteomes" id="UP000553034"/>
    </source>
</evidence>
<dbReference type="AlphaFoldDB" id="A0A840ESG6"/>
<name>A0A840ESG6_9FLAO</name>
<feature type="transmembrane region" description="Helical" evidence="2">
    <location>
        <begin position="169"/>
        <end position="191"/>
    </location>
</feature>
<evidence type="ECO:0000256" key="2">
    <source>
        <dbReference type="SAM" id="Phobius"/>
    </source>
</evidence>
<keyword evidence="2" id="KW-0812">Transmembrane</keyword>
<dbReference type="InterPro" id="IPR005240">
    <property type="entry name" value="DUF389"/>
</dbReference>
<dbReference type="Pfam" id="PF04087">
    <property type="entry name" value="DUF389"/>
    <property type="match status" value="1"/>
</dbReference>
<keyword evidence="2" id="KW-0472">Membrane</keyword>
<dbReference type="RefSeq" id="WP_183478304.1">
    <property type="nucleotide sequence ID" value="NZ_JACIFO010000013.1"/>
</dbReference>
<reference evidence="3 4" key="1">
    <citation type="submission" date="2020-08" db="EMBL/GenBank/DDBJ databases">
        <title>Genomic Encyclopedia of Type Strains, Phase IV (KMG-IV): sequencing the most valuable type-strain genomes for metagenomic binning, comparative biology and taxonomic classification.</title>
        <authorList>
            <person name="Goeker M."/>
        </authorList>
    </citation>
    <scope>NUCLEOTIDE SEQUENCE [LARGE SCALE GENOMIC DNA]</scope>
    <source>
        <strain evidence="3 4">DSM 29568</strain>
    </source>
</reference>
<keyword evidence="4" id="KW-1185">Reference proteome</keyword>
<feature type="transmembrane region" description="Helical" evidence="2">
    <location>
        <begin position="234"/>
        <end position="258"/>
    </location>
</feature>
<gene>
    <name evidence="3" type="ORF">GGR32_002283</name>
</gene>